<dbReference type="Pfam" id="PF08409">
    <property type="entry name" value="TMTC_DUF1736"/>
    <property type="match status" value="1"/>
</dbReference>
<dbReference type="GO" id="GO:0035269">
    <property type="term" value="P:protein O-linked glycosylation via mannose"/>
    <property type="evidence" value="ECO:0007669"/>
    <property type="project" value="TreeGrafter"/>
</dbReference>
<dbReference type="GO" id="GO:0005783">
    <property type="term" value="C:endoplasmic reticulum"/>
    <property type="evidence" value="ECO:0007669"/>
    <property type="project" value="TreeGrafter"/>
</dbReference>
<dbReference type="WBParaSite" id="nRc.2.0.1.t34531-RA">
    <property type="protein sequence ID" value="nRc.2.0.1.t34531-RA"/>
    <property type="gene ID" value="nRc.2.0.1.g34531"/>
</dbReference>
<evidence type="ECO:0000256" key="1">
    <source>
        <dbReference type="ARBA" id="ARBA00022737"/>
    </source>
</evidence>
<keyword evidence="6" id="KW-1185">Reference proteome</keyword>
<evidence type="ECO:0000259" key="5">
    <source>
        <dbReference type="Pfam" id="PF08409"/>
    </source>
</evidence>
<dbReference type="Proteomes" id="UP000887565">
    <property type="component" value="Unplaced"/>
</dbReference>
<dbReference type="AlphaFoldDB" id="A0A915K750"/>
<reference evidence="7" key="1">
    <citation type="submission" date="2022-11" db="UniProtKB">
        <authorList>
            <consortium name="WormBaseParasite"/>
        </authorList>
    </citation>
    <scope>IDENTIFICATION</scope>
</reference>
<dbReference type="GO" id="GO:0000030">
    <property type="term" value="F:mannosyltransferase activity"/>
    <property type="evidence" value="ECO:0007669"/>
    <property type="project" value="TreeGrafter"/>
</dbReference>
<evidence type="ECO:0000256" key="2">
    <source>
        <dbReference type="ARBA" id="ARBA00022803"/>
    </source>
</evidence>
<protein>
    <submittedName>
        <fullName evidence="7">DUF1736 domain-containing protein</fullName>
    </submittedName>
</protein>
<evidence type="ECO:0000313" key="7">
    <source>
        <dbReference type="WBParaSite" id="nRc.2.0.1.t34531-RA"/>
    </source>
</evidence>
<dbReference type="PANTHER" id="PTHR44227:SF3">
    <property type="entry name" value="PROTEIN O-MANNOSYL-TRANSFERASE TMTC4"/>
    <property type="match status" value="1"/>
</dbReference>
<dbReference type="InterPro" id="IPR052346">
    <property type="entry name" value="O-mannosyl-transferase_TMTC"/>
</dbReference>
<dbReference type="InterPro" id="IPR013618">
    <property type="entry name" value="TMTC_DUF1736"/>
</dbReference>
<feature type="domain" description="DUF1736" evidence="5">
    <location>
        <begin position="240"/>
        <end position="296"/>
    </location>
</feature>
<keyword evidence="4" id="KW-1133">Transmembrane helix</keyword>
<evidence type="ECO:0000256" key="4">
    <source>
        <dbReference type="SAM" id="Phobius"/>
    </source>
</evidence>
<proteinExistence type="predicted"/>
<evidence type="ECO:0000313" key="6">
    <source>
        <dbReference type="Proteomes" id="UP000887565"/>
    </source>
</evidence>
<keyword evidence="4" id="KW-0812">Transmembrane</keyword>
<accession>A0A915K750</accession>
<feature type="transmembrane region" description="Helical" evidence="4">
    <location>
        <begin position="104"/>
        <end position="121"/>
    </location>
</feature>
<name>A0A915K750_ROMCU</name>
<keyword evidence="2" id="KW-0802">TPR repeat</keyword>
<evidence type="ECO:0000256" key="3">
    <source>
        <dbReference type="ARBA" id="ARBA00023136"/>
    </source>
</evidence>
<feature type="transmembrane region" description="Helical" evidence="4">
    <location>
        <begin position="163"/>
        <end position="179"/>
    </location>
</feature>
<feature type="transmembrane region" description="Helical" evidence="4">
    <location>
        <begin position="286"/>
        <end position="304"/>
    </location>
</feature>
<feature type="transmembrane region" description="Helical" evidence="4">
    <location>
        <begin position="243"/>
        <end position="261"/>
    </location>
</feature>
<dbReference type="OMA" id="IPISCTI"/>
<dbReference type="GO" id="GO:0030968">
    <property type="term" value="P:endoplasmic reticulum unfolded protein response"/>
    <property type="evidence" value="ECO:0007669"/>
    <property type="project" value="TreeGrafter"/>
</dbReference>
<organism evidence="6 7">
    <name type="scientific">Romanomermis culicivorax</name>
    <name type="common">Nematode worm</name>
    <dbReference type="NCBI Taxonomy" id="13658"/>
    <lineage>
        <taxon>Eukaryota</taxon>
        <taxon>Metazoa</taxon>
        <taxon>Ecdysozoa</taxon>
        <taxon>Nematoda</taxon>
        <taxon>Enoplea</taxon>
        <taxon>Dorylaimia</taxon>
        <taxon>Mermithida</taxon>
        <taxon>Mermithoidea</taxon>
        <taxon>Mermithidae</taxon>
        <taxon>Romanomermis</taxon>
    </lineage>
</organism>
<keyword evidence="3 4" id="KW-0472">Membrane</keyword>
<sequence>MVVDSDEMDGRTRELYKILIPFTLAIFSYSNSLNGNFVFDDLEAVVNNPVVAAGGRGEDNFFQALVKYDFWGHNVLSNNSHKSWRPLTTLSFRVNMVIHGMNPVGFHLVNILLHATVVVLFQNLLRSVFEHISSERRKNDQIAYFSTLIFAVHPIHTESVTGIVGRAEVLCALFFVMAIKRFFEMNTDRGTTCRIPISCTIFATASLLCKEQGIMCLVVCVLLHFLIRIECNAKLLKFSDIKIFTILNYNYLYALNLWLLINPCSLCYDYSMGCIPVINGPWDVRIIIVLFMWAAFYTVGRSMWSENLHNIK</sequence>
<dbReference type="PANTHER" id="PTHR44227">
    <property type="match status" value="1"/>
</dbReference>
<keyword evidence="1" id="KW-0677">Repeat</keyword>